<dbReference type="CDD" id="cd09076">
    <property type="entry name" value="L1-EN"/>
    <property type="match status" value="1"/>
</dbReference>
<gene>
    <name evidence="4" type="primary">LOC101846162</name>
</gene>
<feature type="domain" description="Endonuclease/exonuclease/phosphatase" evidence="2">
    <location>
        <begin position="26"/>
        <end position="207"/>
    </location>
</feature>
<reference evidence="4" key="1">
    <citation type="submission" date="2025-08" db="UniProtKB">
        <authorList>
            <consortium name="RefSeq"/>
        </authorList>
    </citation>
    <scope>IDENTIFICATION</scope>
</reference>
<protein>
    <submittedName>
        <fullName evidence="4">Uncharacterized protein LOC101846162</fullName>
    </submittedName>
</protein>
<evidence type="ECO:0000256" key="1">
    <source>
        <dbReference type="SAM" id="MobiDB-lite"/>
    </source>
</evidence>
<dbReference type="InterPro" id="IPR036691">
    <property type="entry name" value="Endo/exonu/phosph_ase_sf"/>
</dbReference>
<evidence type="ECO:0000313" key="3">
    <source>
        <dbReference type="Proteomes" id="UP000694888"/>
    </source>
</evidence>
<dbReference type="GeneID" id="101846162"/>
<dbReference type="SUPFAM" id="SSF56219">
    <property type="entry name" value="DNase I-like"/>
    <property type="match status" value="1"/>
</dbReference>
<feature type="compositionally biased region" description="Basic and acidic residues" evidence="1">
    <location>
        <begin position="1"/>
        <end position="13"/>
    </location>
</feature>
<dbReference type="InterPro" id="IPR027124">
    <property type="entry name" value="Swc5/CFDP1/2"/>
</dbReference>
<dbReference type="PANTHER" id="PTHR23227:SF67">
    <property type="entry name" value="CRANIOFACIAL DEVELOPMENT PROTEIN 2-LIKE"/>
    <property type="match status" value="1"/>
</dbReference>
<name>A0ABM0K281_APLCA</name>
<feature type="region of interest" description="Disordered" evidence="1">
    <location>
        <begin position="329"/>
        <end position="351"/>
    </location>
</feature>
<sequence length="453" mass="51802">MTQGGESRKEATKPRNLSTRKTTRLGTWNVRTMYEAGKALHVAREMEGYQLDILGLCETRWTTAGECQLASVETVLYSGHLEENSRHTEGVGILLSTHAKRVLIGWKAEGPRQISAEFRSQKKDINLHVIQGYATTNDKDQDVKETFYKMLKNTIDQVRRKDILILMGDFNAKVGSDNVGFEEIIGKHGLVVRNENGELFAEICATNGLVIGGTVFPHKQIHKSTWASPDQQTENQIDHMCQQEIQGINEGFRYNVEFLREPSSREEFNVAVKNRFQVLETLGEDSSVEETWEAIKKGWTTVCQEVQGKRKREHKPWISVTTLRKIEERKKKKDQVNRSKTRAGKAKAQEEYTKAMKEVKVSVRKDKRNYVDDLARGAEEAAGAGNMRGLYETTKKLAGRYKNAGVPVKDKDGKLLTNPDEQKERWKEHFKELLSRPRPENSLTFHQQRLIWG</sequence>
<dbReference type="Proteomes" id="UP000694888">
    <property type="component" value="Unplaced"/>
</dbReference>
<dbReference type="RefSeq" id="XP_005107012.2">
    <property type="nucleotide sequence ID" value="XM_005106955.2"/>
</dbReference>
<dbReference type="PANTHER" id="PTHR23227">
    <property type="entry name" value="BUCENTAUR RELATED"/>
    <property type="match status" value="1"/>
</dbReference>
<proteinExistence type="predicted"/>
<evidence type="ECO:0000259" key="2">
    <source>
        <dbReference type="Pfam" id="PF03372"/>
    </source>
</evidence>
<dbReference type="InterPro" id="IPR005135">
    <property type="entry name" value="Endo/exonuclease/phosphatase"/>
</dbReference>
<feature type="region of interest" description="Disordered" evidence="1">
    <location>
        <begin position="1"/>
        <end position="22"/>
    </location>
</feature>
<organism evidence="3 4">
    <name type="scientific">Aplysia californica</name>
    <name type="common">California sea hare</name>
    <dbReference type="NCBI Taxonomy" id="6500"/>
    <lineage>
        <taxon>Eukaryota</taxon>
        <taxon>Metazoa</taxon>
        <taxon>Spiralia</taxon>
        <taxon>Lophotrochozoa</taxon>
        <taxon>Mollusca</taxon>
        <taxon>Gastropoda</taxon>
        <taxon>Heterobranchia</taxon>
        <taxon>Euthyneura</taxon>
        <taxon>Tectipleura</taxon>
        <taxon>Aplysiida</taxon>
        <taxon>Aplysioidea</taxon>
        <taxon>Aplysiidae</taxon>
        <taxon>Aplysia</taxon>
    </lineage>
</organism>
<dbReference type="Gene3D" id="3.60.10.10">
    <property type="entry name" value="Endonuclease/exonuclease/phosphatase"/>
    <property type="match status" value="1"/>
</dbReference>
<dbReference type="Pfam" id="PF03372">
    <property type="entry name" value="Exo_endo_phos"/>
    <property type="match status" value="1"/>
</dbReference>
<keyword evidence="3" id="KW-1185">Reference proteome</keyword>
<evidence type="ECO:0000313" key="4">
    <source>
        <dbReference type="RefSeq" id="XP_005107012.2"/>
    </source>
</evidence>
<accession>A0ABM0K281</accession>